<dbReference type="Pfam" id="PF01565">
    <property type="entry name" value="FAD_binding_4"/>
    <property type="match status" value="1"/>
</dbReference>
<protein>
    <submittedName>
        <fullName evidence="3">Xylitol oxidase</fullName>
        <ecNumber evidence="3">1.1.3.41</ecNumber>
    </submittedName>
</protein>
<dbReference type="Pfam" id="PF04030">
    <property type="entry name" value="ALO"/>
    <property type="match status" value="1"/>
</dbReference>
<dbReference type="EC" id="1.1.3.41" evidence="3"/>
<dbReference type="PROSITE" id="PS51387">
    <property type="entry name" value="FAD_PCMH"/>
    <property type="match status" value="1"/>
</dbReference>
<dbReference type="EMBL" id="CP071839">
    <property type="protein sequence ID" value="QTE01757.1"/>
    <property type="molecule type" value="Genomic_DNA"/>
</dbReference>
<dbReference type="PANTHER" id="PTHR43762">
    <property type="entry name" value="L-GULONOLACTONE OXIDASE"/>
    <property type="match status" value="1"/>
</dbReference>
<proteinExistence type="predicted"/>
<dbReference type="Gene3D" id="1.10.45.10">
    <property type="entry name" value="Vanillyl-alcohol Oxidase, Chain A, domain 4"/>
    <property type="match status" value="1"/>
</dbReference>
<reference evidence="3 4" key="1">
    <citation type="submission" date="2021-03" db="EMBL/GenBank/DDBJ databases">
        <title>Complete genome sequence of Streptomyces cyanogenus S136, producer of anticancer angucycline landomycin A.</title>
        <authorList>
            <person name="Hrab P."/>
            <person name="Ruckert C."/>
            <person name="Busche T."/>
            <person name="Ostash I."/>
            <person name="Kalinowski J."/>
            <person name="Fedorenko V."/>
            <person name="Yushchuk O."/>
            <person name="Ostash B."/>
        </authorList>
    </citation>
    <scope>NUCLEOTIDE SEQUENCE [LARGE SCALE GENOMIC DNA]</scope>
    <source>
        <strain evidence="3 4">S136</strain>
    </source>
</reference>
<sequence length="420" mass="44799">MTGTAGTAGTVTNWARTITYTAREFHRPRTLDALAALVAGSARVRVLGSGHSFNRIADPGPDGVLLSTAGLPQVTDVDTAARTVRVSGGVRYAELARTVHAHGLGLPNMASLPHISVAGSVATGTHGSGVDNGPLASAVREVELIVADGTTVTIGRDDPRFDGAVTSLGALGVVTALTLGLEPAYEVEQRVYKELPLRDLDFAAVAAAGYSVSLFTDWREPGFRQVWVKRRTDRPAVDFPWAAPAAGPLHPVPGMPAENCTGQLGVPGPWHERLPHFRAEFTPSSGEEIQSEYLLPRSAAVDALHAIDGMRHAVAGVLQICEVRTVAADQQWLSPAHGRDSVALHFTWIRDEAAVLPVVRRLEEALEPFDPRPHWGKVFAVPSAVLRGRYGRLADFRALVRSLDPGGTFGNAFVRDLLDG</sequence>
<evidence type="ECO:0000313" key="3">
    <source>
        <dbReference type="EMBL" id="QTE01757.1"/>
    </source>
</evidence>
<dbReference type="Gene3D" id="3.30.43.10">
    <property type="entry name" value="Uridine Diphospho-n-acetylenolpyruvylglucosamine Reductase, domain 2"/>
    <property type="match status" value="1"/>
</dbReference>
<dbReference type="InterPro" id="IPR016169">
    <property type="entry name" value="FAD-bd_PCMH_sub2"/>
</dbReference>
<keyword evidence="1 3" id="KW-0560">Oxidoreductase</keyword>
<dbReference type="Gene3D" id="3.30.70.2530">
    <property type="match status" value="1"/>
</dbReference>
<dbReference type="GO" id="GO:0050582">
    <property type="term" value="F:xylitol oxidase activity"/>
    <property type="evidence" value="ECO:0007669"/>
    <property type="project" value="UniProtKB-EC"/>
</dbReference>
<evidence type="ECO:0000259" key="2">
    <source>
        <dbReference type="PROSITE" id="PS51387"/>
    </source>
</evidence>
<name>A0ABX7TYW1_STRCY</name>
<feature type="domain" description="FAD-binding PCMH-type" evidence="2">
    <location>
        <begin position="18"/>
        <end position="184"/>
    </location>
</feature>
<evidence type="ECO:0000256" key="1">
    <source>
        <dbReference type="ARBA" id="ARBA00023002"/>
    </source>
</evidence>
<dbReference type="InterPro" id="IPR006094">
    <property type="entry name" value="Oxid_FAD_bind_N"/>
</dbReference>
<dbReference type="Gene3D" id="3.30.465.10">
    <property type="match status" value="1"/>
</dbReference>
<dbReference type="SUPFAM" id="SSF56176">
    <property type="entry name" value="FAD-binding/transporter-associated domain-like"/>
    <property type="match status" value="1"/>
</dbReference>
<dbReference type="InterPro" id="IPR010031">
    <property type="entry name" value="FAD_lactone_oxidase-like"/>
</dbReference>
<evidence type="ECO:0000313" key="4">
    <source>
        <dbReference type="Proteomes" id="UP000663908"/>
    </source>
</evidence>
<dbReference type="RefSeq" id="WP_208035156.1">
    <property type="nucleotide sequence ID" value="NZ_CP071839.1"/>
</dbReference>
<organism evidence="3 4">
    <name type="scientific">Streptomyces cyanogenus</name>
    <dbReference type="NCBI Taxonomy" id="80860"/>
    <lineage>
        <taxon>Bacteria</taxon>
        <taxon>Bacillati</taxon>
        <taxon>Actinomycetota</taxon>
        <taxon>Actinomycetes</taxon>
        <taxon>Kitasatosporales</taxon>
        <taxon>Streptomycetaceae</taxon>
        <taxon>Streptomyces</taxon>
    </lineage>
</organism>
<dbReference type="InterPro" id="IPR016167">
    <property type="entry name" value="FAD-bd_PCMH_sub1"/>
</dbReference>
<dbReference type="Proteomes" id="UP000663908">
    <property type="component" value="Chromosome"/>
</dbReference>
<keyword evidence="4" id="KW-1185">Reference proteome</keyword>
<accession>A0ABX7TYW1</accession>
<dbReference type="InterPro" id="IPR007173">
    <property type="entry name" value="ALO_C"/>
</dbReference>
<dbReference type="InterPro" id="IPR036318">
    <property type="entry name" value="FAD-bd_PCMH-like_sf"/>
</dbReference>
<dbReference type="InterPro" id="IPR016171">
    <property type="entry name" value="Vanillyl_alc_oxidase_C-sub2"/>
</dbReference>
<gene>
    <name evidence="3" type="primary">xyoA</name>
    <name evidence="3" type="ORF">S1361_30790</name>
</gene>
<dbReference type="Gene3D" id="3.30.70.2520">
    <property type="match status" value="1"/>
</dbReference>
<dbReference type="PANTHER" id="PTHR43762:SF1">
    <property type="entry name" value="D-ARABINONO-1,4-LACTONE OXIDASE"/>
    <property type="match status" value="1"/>
</dbReference>
<dbReference type="InterPro" id="IPR016166">
    <property type="entry name" value="FAD-bd_PCMH"/>
</dbReference>